<accession>A0AAE0RSF3</accession>
<organism evidence="1 2">
    <name type="scientific">Potamilus streckersoni</name>
    <dbReference type="NCBI Taxonomy" id="2493646"/>
    <lineage>
        <taxon>Eukaryota</taxon>
        <taxon>Metazoa</taxon>
        <taxon>Spiralia</taxon>
        <taxon>Lophotrochozoa</taxon>
        <taxon>Mollusca</taxon>
        <taxon>Bivalvia</taxon>
        <taxon>Autobranchia</taxon>
        <taxon>Heteroconchia</taxon>
        <taxon>Palaeoheterodonta</taxon>
        <taxon>Unionida</taxon>
        <taxon>Unionoidea</taxon>
        <taxon>Unionidae</taxon>
        <taxon>Ambleminae</taxon>
        <taxon>Lampsilini</taxon>
        <taxon>Potamilus</taxon>
    </lineage>
</organism>
<dbReference type="EMBL" id="JAEAOA010000236">
    <property type="protein sequence ID" value="KAK3578643.1"/>
    <property type="molecule type" value="Genomic_DNA"/>
</dbReference>
<dbReference type="InterPro" id="IPR011042">
    <property type="entry name" value="6-blade_b-propeller_TolB-like"/>
</dbReference>
<dbReference type="SUPFAM" id="SSF101898">
    <property type="entry name" value="NHL repeat"/>
    <property type="match status" value="1"/>
</dbReference>
<name>A0AAE0RSF3_9BIVA</name>
<evidence type="ECO:0000313" key="2">
    <source>
        <dbReference type="Proteomes" id="UP001195483"/>
    </source>
</evidence>
<reference evidence="1" key="3">
    <citation type="submission" date="2023-05" db="EMBL/GenBank/DDBJ databases">
        <authorList>
            <person name="Smith C.H."/>
        </authorList>
    </citation>
    <scope>NUCLEOTIDE SEQUENCE</scope>
    <source>
        <strain evidence="1">CHS0354</strain>
        <tissue evidence="1">Mantle</tissue>
    </source>
</reference>
<reference evidence="1" key="1">
    <citation type="journal article" date="2021" name="Genome Biol. Evol.">
        <title>A High-Quality Reference Genome for a Parasitic Bivalve with Doubly Uniparental Inheritance (Bivalvia: Unionida).</title>
        <authorList>
            <person name="Smith C.H."/>
        </authorList>
    </citation>
    <scope>NUCLEOTIDE SEQUENCE</scope>
    <source>
        <strain evidence="1">CHS0354</strain>
    </source>
</reference>
<dbReference type="AlphaFoldDB" id="A0AAE0RSF3"/>
<reference evidence="1" key="2">
    <citation type="journal article" date="2021" name="Genome Biol. Evol.">
        <title>Developing a high-quality reference genome for a parasitic bivalve with doubly uniparental inheritance (Bivalvia: Unionida).</title>
        <authorList>
            <person name="Smith C.H."/>
        </authorList>
    </citation>
    <scope>NUCLEOTIDE SEQUENCE</scope>
    <source>
        <strain evidence="1">CHS0354</strain>
        <tissue evidence="1">Mantle</tissue>
    </source>
</reference>
<sequence length="223" mass="24634">MPSRVQLNATATFDAKAVDWTSTEKPQSVCIVDKRIIAISTEKYWGSTGGIVFVSVTNSISRIRKIDVGKDCFGIATQNLMVCAGGDSILTYDASYEVSKRIPLFDSYVSRSISVSPDGQMIHFTVKDQIVTRDMNNKKLETFKSDVLKGVVAITVDKNGILYCCGQQSNNVVLFSPEGRQLCVLLSHEHGLKNPTGICLNDRNTKLLVFQRKSSEIKVFTLV</sequence>
<comment type="caution">
    <text evidence="1">The sequence shown here is derived from an EMBL/GenBank/DDBJ whole genome shotgun (WGS) entry which is preliminary data.</text>
</comment>
<evidence type="ECO:0000313" key="1">
    <source>
        <dbReference type="EMBL" id="KAK3578643.1"/>
    </source>
</evidence>
<proteinExistence type="predicted"/>
<dbReference type="Gene3D" id="2.120.10.30">
    <property type="entry name" value="TolB, C-terminal domain"/>
    <property type="match status" value="1"/>
</dbReference>
<dbReference type="Proteomes" id="UP001195483">
    <property type="component" value="Unassembled WGS sequence"/>
</dbReference>
<gene>
    <name evidence="1" type="ORF">CHS0354_002946</name>
</gene>
<keyword evidence="2" id="KW-1185">Reference proteome</keyword>
<protein>
    <submittedName>
        <fullName evidence="1">Uncharacterized protein</fullName>
    </submittedName>
</protein>